<sequence>MYADVKTAAGADITSGTVKVSLDAASANAQGQASLTSIDAPSSTNNGTALTVSASALTLVKYSAYGNQTMVIPSVGAKVASFVIQAGAYEGVTIDTINVDYATSGVMQNMKLMMGSTQLGDTKVTLTSTDATDNVFSVNLPLAANESKVIDVYADVKSGIVAHTIDTNVGAIGSSAVTGTTVYHNSTDGVADVDMQTITLSAGRIYATADGSKPDADIIVAGTTVAVNAVKFTAVNQGYTVTKMRIESAGSATTSDSIGEVILSYKDKAGNTVTKTGYLNSSSLVDFTGLNAYVPKDGTAVVTVKVTIPTVPSGADSGDLMRVDFNKDAGFSALGELSNTAITHSTTEANGNYLTEVEGNVLVVRKTRPTITYLTDNMTTVLGNGQKYIASFKVTADPAGAIAFSELNFSYSTTTGVDITNSTIYLYRSTDTSTALNSAASLTKTGTNKLGVVLTSEEEIAANSSKSYLLQGTFTGVETSDSFTLNLIASTIAADYTGTGVDVGTTTTYTYLAGWENGGILWSDESVTGRTSASADYADCAYVKSLPTNSWTMSN</sequence>
<accession>A0A0G1B0H1</accession>
<protein>
    <submittedName>
        <fullName evidence="1">Uncharacterized protein</fullName>
    </submittedName>
</protein>
<dbReference type="Proteomes" id="UP000034516">
    <property type="component" value="Unassembled WGS sequence"/>
</dbReference>
<gene>
    <name evidence="1" type="ORF">UV02_C0053G0006</name>
</gene>
<comment type="caution">
    <text evidence="1">The sequence shown here is derived from an EMBL/GenBank/DDBJ whole genome shotgun (WGS) entry which is preliminary data.</text>
</comment>
<organism evidence="1 2">
    <name type="scientific">Candidatus Kuenenbacteria bacterium GW2011_GWA2_42_15</name>
    <dbReference type="NCBI Taxonomy" id="1618677"/>
    <lineage>
        <taxon>Bacteria</taxon>
        <taxon>Candidatus Kueneniibacteriota</taxon>
    </lineage>
</organism>
<dbReference type="EMBL" id="LCCW01000053">
    <property type="protein sequence ID" value="KKS39856.1"/>
    <property type="molecule type" value="Genomic_DNA"/>
</dbReference>
<evidence type="ECO:0000313" key="1">
    <source>
        <dbReference type="EMBL" id="KKS39856.1"/>
    </source>
</evidence>
<dbReference type="AlphaFoldDB" id="A0A0G1B0H1"/>
<evidence type="ECO:0000313" key="2">
    <source>
        <dbReference type="Proteomes" id="UP000034516"/>
    </source>
</evidence>
<reference evidence="1 2" key="1">
    <citation type="journal article" date="2015" name="Nature">
        <title>rRNA introns, odd ribosomes, and small enigmatic genomes across a large radiation of phyla.</title>
        <authorList>
            <person name="Brown C.T."/>
            <person name="Hug L.A."/>
            <person name="Thomas B.C."/>
            <person name="Sharon I."/>
            <person name="Castelle C.J."/>
            <person name="Singh A."/>
            <person name="Wilkins M.J."/>
            <person name="Williams K.H."/>
            <person name="Banfield J.F."/>
        </authorList>
    </citation>
    <scope>NUCLEOTIDE SEQUENCE [LARGE SCALE GENOMIC DNA]</scope>
</reference>
<proteinExistence type="predicted"/>
<name>A0A0G1B0H1_9BACT</name>